<evidence type="ECO:0000256" key="2">
    <source>
        <dbReference type="SAM" id="Phobius"/>
    </source>
</evidence>
<reference evidence="4" key="2">
    <citation type="submission" date="2020-09" db="EMBL/GenBank/DDBJ databases">
        <authorList>
            <person name="Sun Q."/>
            <person name="Ohkuma M."/>
        </authorList>
    </citation>
    <scope>NUCLEOTIDE SEQUENCE</scope>
    <source>
        <strain evidence="4">JCM 4714</strain>
    </source>
</reference>
<dbReference type="AlphaFoldDB" id="A0A918INP4"/>
<feature type="domain" description="RCK N-terminal" evidence="3">
    <location>
        <begin position="37"/>
        <end position="161"/>
    </location>
</feature>
<proteinExistence type="predicted"/>
<dbReference type="EMBL" id="BMVG01000086">
    <property type="protein sequence ID" value="GGW24131.1"/>
    <property type="molecule type" value="Genomic_DNA"/>
</dbReference>
<dbReference type="InterPro" id="IPR036291">
    <property type="entry name" value="NAD(P)-bd_dom_sf"/>
</dbReference>
<dbReference type="InterPro" id="IPR050721">
    <property type="entry name" value="Trk_Ktr_HKT_K-transport"/>
</dbReference>
<dbReference type="Gene3D" id="3.40.50.720">
    <property type="entry name" value="NAD(P)-binding Rossmann-like Domain"/>
    <property type="match status" value="2"/>
</dbReference>
<dbReference type="PANTHER" id="PTHR43833:SF11">
    <property type="entry name" value="VOLTAGE-GATED POTASSIUM CHANNEL KCH"/>
    <property type="match status" value="1"/>
</dbReference>
<comment type="caution">
    <text evidence="4">The sequence shown here is derived from an EMBL/GenBank/DDBJ whole genome shotgun (WGS) entry which is preliminary data.</text>
</comment>
<keyword evidence="2" id="KW-1133">Transmembrane helix</keyword>
<evidence type="ECO:0000256" key="1">
    <source>
        <dbReference type="SAM" id="MobiDB-lite"/>
    </source>
</evidence>
<dbReference type="Pfam" id="PF02254">
    <property type="entry name" value="TrkA_N"/>
    <property type="match status" value="2"/>
</dbReference>
<gene>
    <name evidence="4" type="ORF">GCM10010339_93930</name>
</gene>
<accession>A0A918INP4</accession>
<sequence>MILTPDRPPGGTAPRLLSFLSGVTSTLHLRPELGQRSQHMVIFGDDGLAHRLALELDAVCGEVVTVVVPSRDDEYGDRISALHEDPRSPVELLVSARPDERTLRAAGVERAAALALTYRDDQVNMTAALLARTLNPSVRLVVRMFHRERGRHLERLLDRAAGLSGEAALDTSTTVLSDADTAVPELVAAAAVGHGHTLQVEDKVFRGVVRPAGTPSHTTDLATLAVLSGAHQDDPASQDSPETPGEEGTQLLPDTRTAYHRQFTHGRLMLEEVTHHHAPEPARRSRRGRTGAWLRARPAHLPWKVFLSRELTAVFGALGAMVLALAAATALFADEHPWWKNLYLPMLDIFTMGDPATNESVARRVLQLVAGFVGLAVLPLVVAATLNATEAFRAASASQPPDEDTIGHIVLVGLGKIGTRVLARLRTTDHQVVVIERDPHARGVAFARELGVSLILQDATAPGVLDLSQVRHSRSLLVLTRDDGQNLDIVMAARETNPEVRVVMRLYDDDLAATVQRTLRASYPEALTRSRSVSALAAPSFAAAMMGRHVLGVMPVERGSLLFTCVDVAGHPELEGRSVHEAFRENEWRVLAVGAVSPAVQVSSVDTLTGLRANRSGFDWRPPQGRVLRTGDRVVLATTRRGLDILMTGVQPHPANRRD</sequence>
<dbReference type="PANTHER" id="PTHR43833">
    <property type="entry name" value="POTASSIUM CHANNEL PROTEIN 2-RELATED-RELATED"/>
    <property type="match status" value="1"/>
</dbReference>
<feature type="transmembrane region" description="Helical" evidence="2">
    <location>
        <begin position="311"/>
        <end position="333"/>
    </location>
</feature>
<dbReference type="GO" id="GO:0006813">
    <property type="term" value="P:potassium ion transport"/>
    <property type="evidence" value="ECO:0007669"/>
    <property type="project" value="InterPro"/>
</dbReference>
<dbReference type="InterPro" id="IPR003148">
    <property type="entry name" value="RCK_N"/>
</dbReference>
<dbReference type="SUPFAM" id="SSF51735">
    <property type="entry name" value="NAD(P)-binding Rossmann-fold domains"/>
    <property type="match status" value="2"/>
</dbReference>
<dbReference type="Proteomes" id="UP000655443">
    <property type="component" value="Unassembled WGS sequence"/>
</dbReference>
<organism evidence="4 5">
    <name type="scientific">Streptomyces alanosinicus</name>
    <dbReference type="NCBI Taxonomy" id="68171"/>
    <lineage>
        <taxon>Bacteria</taxon>
        <taxon>Bacillati</taxon>
        <taxon>Actinomycetota</taxon>
        <taxon>Actinomycetes</taxon>
        <taxon>Kitasatosporales</taxon>
        <taxon>Streptomycetaceae</taxon>
        <taxon>Streptomyces</taxon>
    </lineage>
</organism>
<feature type="region of interest" description="Disordered" evidence="1">
    <location>
        <begin position="231"/>
        <end position="252"/>
    </location>
</feature>
<keyword evidence="2" id="KW-0472">Membrane</keyword>
<dbReference type="PROSITE" id="PS51201">
    <property type="entry name" value="RCK_N"/>
    <property type="match status" value="1"/>
</dbReference>
<protein>
    <submittedName>
        <fullName evidence="4">Potassium transporter TrkA</fullName>
    </submittedName>
</protein>
<evidence type="ECO:0000259" key="3">
    <source>
        <dbReference type="PROSITE" id="PS51201"/>
    </source>
</evidence>
<keyword evidence="5" id="KW-1185">Reference proteome</keyword>
<evidence type="ECO:0000313" key="5">
    <source>
        <dbReference type="Proteomes" id="UP000655443"/>
    </source>
</evidence>
<evidence type="ECO:0000313" key="4">
    <source>
        <dbReference type="EMBL" id="GGW24131.1"/>
    </source>
</evidence>
<feature type="transmembrane region" description="Helical" evidence="2">
    <location>
        <begin position="365"/>
        <end position="386"/>
    </location>
</feature>
<keyword evidence="2" id="KW-0812">Transmembrane</keyword>
<name>A0A918INP4_9ACTN</name>
<reference evidence="4" key="1">
    <citation type="journal article" date="2014" name="Int. J. Syst. Evol. Microbiol.">
        <title>Complete genome sequence of Corynebacterium casei LMG S-19264T (=DSM 44701T), isolated from a smear-ripened cheese.</title>
        <authorList>
            <consortium name="US DOE Joint Genome Institute (JGI-PGF)"/>
            <person name="Walter F."/>
            <person name="Albersmeier A."/>
            <person name="Kalinowski J."/>
            <person name="Ruckert C."/>
        </authorList>
    </citation>
    <scope>NUCLEOTIDE SEQUENCE</scope>
    <source>
        <strain evidence="4">JCM 4714</strain>
    </source>
</reference>